<accession>A0A2S9I9I2</accession>
<sequence length="98" mass="10820">MQQTLLGEVAVNLVSEGKEITVEGLINELKNLLENSSANNARKECIQQTVKWLNNHKRHGSLHANKQSRFTATGGQSIGENNSEDGIVLVLDNLMHNK</sequence>
<protein>
    <submittedName>
        <fullName evidence="1">Uncharacterized protein</fullName>
    </submittedName>
</protein>
<comment type="caution">
    <text evidence="1">The sequence shown here is derived from an EMBL/GenBank/DDBJ whole genome shotgun (WGS) entry which is preliminary data.</text>
</comment>
<evidence type="ECO:0000313" key="2">
    <source>
        <dbReference type="Proteomes" id="UP000239181"/>
    </source>
</evidence>
<name>A0A2S9I9I2_9GAMM</name>
<dbReference type="EMBL" id="PDET01000011">
    <property type="protein sequence ID" value="PRD14384.1"/>
    <property type="molecule type" value="Genomic_DNA"/>
</dbReference>
<keyword evidence="2" id="KW-1185">Reference proteome</keyword>
<gene>
    <name evidence="1" type="ORF">CQW29_16090</name>
</gene>
<reference evidence="1 2" key="1">
    <citation type="submission" date="2017-10" db="EMBL/GenBank/DDBJ databases">
        <title>Draft genome of two endophytic bacteria isolated from 'guarana' Paullinia cupana (Mart.) Ducke.</title>
        <authorList>
            <person name="Siqueira K.A."/>
            <person name="Liotti R.G."/>
            <person name="Mendes T.A."/>
            <person name="Soares M.A."/>
        </authorList>
    </citation>
    <scope>NUCLEOTIDE SEQUENCE [LARGE SCALE GENOMIC DNA]</scope>
    <source>
        <strain evidence="1 2">342</strain>
    </source>
</reference>
<organism evidence="1 2">
    <name type="scientific">Pantoea coffeiphila</name>
    <dbReference type="NCBI Taxonomy" id="1465635"/>
    <lineage>
        <taxon>Bacteria</taxon>
        <taxon>Pseudomonadati</taxon>
        <taxon>Pseudomonadota</taxon>
        <taxon>Gammaproteobacteria</taxon>
        <taxon>Enterobacterales</taxon>
        <taxon>Erwiniaceae</taxon>
        <taxon>Pantoea</taxon>
    </lineage>
</organism>
<proteinExistence type="predicted"/>
<dbReference type="AlphaFoldDB" id="A0A2S9I9I2"/>
<dbReference type="Proteomes" id="UP000239181">
    <property type="component" value="Unassembled WGS sequence"/>
</dbReference>
<evidence type="ECO:0000313" key="1">
    <source>
        <dbReference type="EMBL" id="PRD14384.1"/>
    </source>
</evidence>